<evidence type="ECO:0000256" key="2">
    <source>
        <dbReference type="ARBA" id="ARBA00006464"/>
    </source>
</evidence>
<dbReference type="Pfam" id="PF02397">
    <property type="entry name" value="Bac_transf"/>
    <property type="match status" value="1"/>
</dbReference>
<evidence type="ECO:0000256" key="1">
    <source>
        <dbReference type="ARBA" id="ARBA00004141"/>
    </source>
</evidence>
<keyword evidence="7" id="KW-0270">Exopolysaccharide synthesis</keyword>
<feature type="domain" description="Bacterial sugar transferase" evidence="9">
    <location>
        <begin position="246"/>
        <end position="432"/>
    </location>
</feature>
<evidence type="ECO:0000256" key="4">
    <source>
        <dbReference type="ARBA" id="ARBA00022692"/>
    </source>
</evidence>
<dbReference type="GO" id="GO:0000271">
    <property type="term" value="P:polysaccharide biosynthetic process"/>
    <property type="evidence" value="ECO:0007669"/>
    <property type="project" value="UniProtKB-KW"/>
</dbReference>
<feature type="transmembrane region" description="Helical" evidence="8">
    <location>
        <begin position="121"/>
        <end position="138"/>
    </location>
</feature>
<keyword evidence="5 8" id="KW-1133">Transmembrane helix</keyword>
<feature type="transmembrane region" description="Helical" evidence="8">
    <location>
        <begin position="63"/>
        <end position="81"/>
    </location>
</feature>
<comment type="caution">
    <text evidence="10">The sequence shown here is derived from an EMBL/GenBank/DDBJ whole genome shotgun (WGS) entry which is preliminary data.</text>
</comment>
<evidence type="ECO:0000313" key="10">
    <source>
        <dbReference type="EMBL" id="MBB4155146.1"/>
    </source>
</evidence>
<dbReference type="EMBL" id="JACIEV010000009">
    <property type="protein sequence ID" value="MBB4155146.1"/>
    <property type="molecule type" value="Genomic_DNA"/>
</dbReference>
<comment type="subcellular location">
    <subcellularLocation>
        <location evidence="1">Membrane</location>
        <topology evidence="1">Multi-pass membrane protein</topology>
    </subcellularLocation>
</comment>
<dbReference type="Proteomes" id="UP000529795">
    <property type="component" value="Unassembled WGS sequence"/>
</dbReference>
<dbReference type="RefSeq" id="WP_183986345.1">
    <property type="nucleotide sequence ID" value="NZ_JACIEV010000009.1"/>
</dbReference>
<dbReference type="GO" id="GO:0016020">
    <property type="term" value="C:membrane"/>
    <property type="evidence" value="ECO:0007669"/>
    <property type="project" value="UniProtKB-SubCell"/>
</dbReference>
<organism evidence="10 11">
    <name type="scientific">Sphingomonas jinjuensis</name>
    <dbReference type="NCBI Taxonomy" id="535907"/>
    <lineage>
        <taxon>Bacteria</taxon>
        <taxon>Pseudomonadati</taxon>
        <taxon>Pseudomonadota</taxon>
        <taxon>Alphaproteobacteria</taxon>
        <taxon>Sphingomonadales</taxon>
        <taxon>Sphingomonadaceae</taxon>
        <taxon>Sphingomonas</taxon>
    </lineage>
</organism>
<dbReference type="GO" id="GO:0016780">
    <property type="term" value="F:phosphotransferase activity, for other substituted phosphate groups"/>
    <property type="evidence" value="ECO:0007669"/>
    <property type="project" value="TreeGrafter"/>
</dbReference>
<name>A0A840FG22_9SPHN</name>
<evidence type="ECO:0000313" key="11">
    <source>
        <dbReference type="Proteomes" id="UP000529795"/>
    </source>
</evidence>
<evidence type="ECO:0000256" key="6">
    <source>
        <dbReference type="ARBA" id="ARBA00023136"/>
    </source>
</evidence>
<evidence type="ECO:0000256" key="7">
    <source>
        <dbReference type="ARBA" id="ARBA00023169"/>
    </source>
</evidence>
<comment type="similarity">
    <text evidence="2">Belongs to the bacterial sugar transferase family.</text>
</comment>
<keyword evidence="3 10" id="KW-0808">Transferase</keyword>
<evidence type="ECO:0000256" key="8">
    <source>
        <dbReference type="SAM" id="Phobius"/>
    </source>
</evidence>
<protein>
    <submittedName>
        <fullName evidence="10">Exopolysaccharide biosynthesis polyprenyl glycosylphosphotransferase</fullName>
    </submittedName>
</protein>
<dbReference type="NCBIfam" id="TIGR03025">
    <property type="entry name" value="EPS_sugtrans"/>
    <property type="match status" value="1"/>
</dbReference>
<feature type="transmembrane region" description="Helical" evidence="8">
    <location>
        <begin position="251"/>
        <end position="272"/>
    </location>
</feature>
<keyword evidence="4 8" id="KW-0812">Transmembrane</keyword>
<dbReference type="InterPro" id="IPR003362">
    <property type="entry name" value="Bact_transf"/>
</dbReference>
<dbReference type="PANTHER" id="PTHR30576">
    <property type="entry name" value="COLANIC BIOSYNTHESIS UDP-GLUCOSE LIPID CARRIER TRANSFERASE"/>
    <property type="match status" value="1"/>
</dbReference>
<keyword evidence="6 8" id="KW-0472">Membrane</keyword>
<accession>A0A840FG22</accession>
<gene>
    <name evidence="10" type="ORF">GGQ80_003063</name>
</gene>
<proteinExistence type="inferred from homology"/>
<evidence type="ECO:0000256" key="3">
    <source>
        <dbReference type="ARBA" id="ARBA00022679"/>
    </source>
</evidence>
<evidence type="ECO:0000256" key="5">
    <source>
        <dbReference type="ARBA" id="ARBA00022989"/>
    </source>
</evidence>
<dbReference type="InterPro" id="IPR017475">
    <property type="entry name" value="EPS_sugar_tfrase"/>
</dbReference>
<feature type="transmembrane region" description="Helical" evidence="8">
    <location>
        <begin position="32"/>
        <end position="51"/>
    </location>
</feature>
<feature type="transmembrane region" description="Helical" evidence="8">
    <location>
        <begin position="93"/>
        <end position="115"/>
    </location>
</feature>
<keyword evidence="11" id="KW-1185">Reference proteome</keyword>
<reference evidence="10 11" key="1">
    <citation type="submission" date="2020-08" db="EMBL/GenBank/DDBJ databases">
        <title>Genomic Encyclopedia of Type Strains, Phase IV (KMG-IV): sequencing the most valuable type-strain genomes for metagenomic binning, comparative biology and taxonomic classification.</title>
        <authorList>
            <person name="Goeker M."/>
        </authorList>
    </citation>
    <scope>NUCLEOTIDE SEQUENCE [LARGE SCALE GENOMIC DNA]</scope>
    <source>
        <strain evidence="10 11">YC6723</strain>
    </source>
</reference>
<dbReference type="PANTHER" id="PTHR30576:SF0">
    <property type="entry name" value="UNDECAPRENYL-PHOSPHATE N-ACETYLGALACTOSAMINYL 1-PHOSPHATE TRANSFERASE-RELATED"/>
    <property type="match status" value="1"/>
</dbReference>
<evidence type="ECO:0000259" key="9">
    <source>
        <dbReference type="Pfam" id="PF02397"/>
    </source>
</evidence>
<sequence>MRAASYGLSDAPQRASGAMNGTGQAWGARLRYQLIGCALFGALLPYLLLILEIGNHRLLPPVHQGFIGSFAAIVMGIWLFRNVSTYPGIERSAYVLPAFTLSYSALLFVLVVGRVDYNRTLLLVGYVVSVAWMTLLQARYQRRTGLRIGVVPLGDTDSLRTVPGVDWVTLHSADARLNHLDAVTTDLRIDLPNDWDRRLADLALEGVPVYHTKHLAESLTGRVELEHLSENSFGSLAPVSAFMSFKHLVDWITAVAAAIVLLPFLCVVAIGVKLSSPGPILFRQPRMGYKGQPFTVYKFRTMTVAEPAPEAAREHAMTQVGDQRVTRIGRYLRQMRIDELPQIINILRGEMSWIGPRPEAVVLSHWYENEIPFYRYRHIVRPGVTGWAQVCQGHVVDVDDVRSKLHYDFYYIKHYSAWLDLLIIARTIRTVFTGFGSR</sequence>
<dbReference type="AlphaFoldDB" id="A0A840FG22"/>